<feature type="transmembrane region" description="Helical" evidence="5">
    <location>
        <begin position="91"/>
        <end position="114"/>
    </location>
</feature>
<feature type="transmembrane region" description="Helical" evidence="5">
    <location>
        <begin position="269"/>
        <end position="288"/>
    </location>
</feature>
<dbReference type="Pfam" id="PF00999">
    <property type="entry name" value="Na_H_Exchanger"/>
    <property type="match status" value="1"/>
</dbReference>
<dbReference type="OrthoDB" id="8617652at2"/>
<evidence type="ECO:0000256" key="1">
    <source>
        <dbReference type="ARBA" id="ARBA00004141"/>
    </source>
</evidence>
<evidence type="ECO:0000313" key="7">
    <source>
        <dbReference type="EMBL" id="KXW58140.1"/>
    </source>
</evidence>
<dbReference type="EMBL" id="CP071137">
    <property type="protein sequence ID" value="QWY76292.1"/>
    <property type="molecule type" value="Genomic_DNA"/>
</dbReference>
<gene>
    <name evidence="7" type="ORF">FEMY_13160</name>
    <name evidence="8" type="ORF">JZL65_07135</name>
</gene>
<dbReference type="Proteomes" id="UP000683551">
    <property type="component" value="Chromosome"/>
</dbReference>
<feature type="transmembrane region" description="Helical" evidence="5">
    <location>
        <begin position="153"/>
        <end position="175"/>
    </location>
</feature>
<feature type="transmembrane region" description="Helical" evidence="5">
    <location>
        <begin position="300"/>
        <end position="318"/>
    </location>
</feature>
<feature type="transmembrane region" description="Helical" evidence="5">
    <location>
        <begin position="361"/>
        <end position="385"/>
    </location>
</feature>
<evidence type="ECO:0000313" key="9">
    <source>
        <dbReference type="Proteomes" id="UP000075653"/>
    </source>
</evidence>
<evidence type="ECO:0000256" key="3">
    <source>
        <dbReference type="ARBA" id="ARBA00022989"/>
    </source>
</evidence>
<dbReference type="PANTHER" id="PTHR43021">
    <property type="entry name" value="NA(+)/H(+) ANTIPORTER-RELATED"/>
    <property type="match status" value="1"/>
</dbReference>
<dbReference type="Proteomes" id="UP000075653">
    <property type="component" value="Unassembled WGS sequence"/>
</dbReference>
<dbReference type="AlphaFoldDB" id="A0A8F3DV62"/>
<dbReference type="Gene3D" id="1.20.1530.20">
    <property type="match status" value="1"/>
</dbReference>
<sequence>MMGHTQWLFFMRIALSFLLASLAGEGVCRLVKMPRITGYALAGLLLGPLGLDWVDGEDLPDFRFLVELTLTLLLFELGVRVSLRWLKYNPWVIASSLLESGATFVAVFAVLMMMGLEVKSALSIAVIAMGTSPVIVLRMVTEMRAQGQVTQRLLVLCGLNTVYSVVCFYLIMGWFQGTFHGQWFMALFHSFYLLVGSLGMGLVLALSFKLLRRMFELSDEQSAPVLFGLLLLLQALLVALELPVFLAPLLGGVLAKHFDPRPHLWPRHFGTAGSILTIILFMMTGSLLTRNEFMVGAETAMIVLLVRFLAKGLGVLLLGPISGLNLRQSLVLGVVLIPMAEIPLVELMDMRTLYPQMGVKILPIVFSMMNVLEVLGPMAVQWGLIRSQEFQEKSS</sequence>
<feature type="transmembrane region" description="Helical" evidence="5">
    <location>
        <begin position="223"/>
        <end position="249"/>
    </location>
</feature>
<dbReference type="InterPro" id="IPR006153">
    <property type="entry name" value="Cation/H_exchanger_TM"/>
</dbReference>
<evidence type="ECO:0000259" key="6">
    <source>
        <dbReference type="Pfam" id="PF00999"/>
    </source>
</evidence>
<reference evidence="8" key="2">
    <citation type="submission" date="2021-02" db="EMBL/GenBank/DDBJ databases">
        <title>Comparative genomics of Ferrovum myxofaciens strains, predominant extremophile bacteria forming large biofilm stalactites in acid mine ecosystems.</title>
        <authorList>
            <person name="Burkartova K."/>
            <person name="Ridl J."/>
            <person name="Pajer P."/>
            <person name="Falteisek L."/>
        </authorList>
    </citation>
    <scope>NUCLEOTIDE SEQUENCE</scope>
    <source>
        <strain evidence="8">MI1III</strain>
    </source>
</reference>
<keyword evidence="4 5" id="KW-0472">Membrane</keyword>
<dbReference type="PANTHER" id="PTHR43021:SF2">
    <property type="entry name" value="CATION_H+ EXCHANGER DOMAIN-CONTAINING PROTEIN"/>
    <property type="match status" value="1"/>
</dbReference>
<evidence type="ECO:0000256" key="5">
    <source>
        <dbReference type="SAM" id="Phobius"/>
    </source>
</evidence>
<evidence type="ECO:0000313" key="8">
    <source>
        <dbReference type="EMBL" id="QWY76292.1"/>
    </source>
</evidence>
<keyword evidence="2 5" id="KW-0812">Transmembrane</keyword>
<accession>A0A149VY39</accession>
<dbReference type="EMBL" id="LRRD01000023">
    <property type="protein sequence ID" value="KXW58140.1"/>
    <property type="molecule type" value="Genomic_DNA"/>
</dbReference>
<evidence type="ECO:0000256" key="2">
    <source>
        <dbReference type="ARBA" id="ARBA00022692"/>
    </source>
</evidence>
<dbReference type="GO" id="GO:0016020">
    <property type="term" value="C:membrane"/>
    <property type="evidence" value="ECO:0007669"/>
    <property type="project" value="UniProtKB-SubCell"/>
</dbReference>
<feature type="transmembrane region" description="Helical" evidence="5">
    <location>
        <begin position="187"/>
        <end position="211"/>
    </location>
</feature>
<dbReference type="GO" id="GO:0015297">
    <property type="term" value="F:antiporter activity"/>
    <property type="evidence" value="ECO:0007669"/>
    <property type="project" value="InterPro"/>
</dbReference>
<dbReference type="InterPro" id="IPR038770">
    <property type="entry name" value="Na+/solute_symporter_sf"/>
</dbReference>
<reference evidence="7 9" key="1">
    <citation type="submission" date="2016-01" db="EMBL/GenBank/DDBJ databases">
        <title>Genome sequence of the acidophilic iron oxidising Ferrovum strain Z-31.</title>
        <authorList>
            <person name="Poehlein A."/>
            <person name="Ullrich S.R."/>
            <person name="Schloemann M."/>
            <person name="Muehling M."/>
            <person name="Daniel R."/>
        </authorList>
    </citation>
    <scope>NUCLEOTIDE SEQUENCE [LARGE SCALE GENOMIC DNA]</scope>
    <source>
        <strain evidence="7 9">Z-31</strain>
    </source>
</reference>
<dbReference type="GO" id="GO:1902600">
    <property type="term" value="P:proton transmembrane transport"/>
    <property type="evidence" value="ECO:0007669"/>
    <property type="project" value="InterPro"/>
</dbReference>
<name>A0A8F3DV62_9PROT</name>
<keyword evidence="9" id="KW-1185">Reference proteome</keyword>
<feature type="transmembrane region" description="Helical" evidence="5">
    <location>
        <begin position="62"/>
        <end position="79"/>
    </location>
</feature>
<accession>A0A8F3DV62</accession>
<protein>
    <submittedName>
        <fullName evidence="8">Cation:proton antiporter</fullName>
    </submittedName>
    <submittedName>
        <fullName evidence="7">Sodium/hydrogen exchanger family protein</fullName>
    </submittedName>
</protein>
<dbReference type="PATRIC" id="fig|1789004.3.peg.1336"/>
<feature type="transmembrane region" description="Helical" evidence="5">
    <location>
        <begin position="120"/>
        <end position="141"/>
    </location>
</feature>
<keyword evidence="3 5" id="KW-1133">Transmembrane helix</keyword>
<proteinExistence type="predicted"/>
<feature type="domain" description="Cation/H+ exchanger transmembrane" evidence="6">
    <location>
        <begin position="19"/>
        <end position="345"/>
    </location>
</feature>
<dbReference type="RefSeq" id="WP_051862086.1">
    <property type="nucleotide sequence ID" value="NZ_CP053675.1"/>
</dbReference>
<evidence type="ECO:0000256" key="4">
    <source>
        <dbReference type="ARBA" id="ARBA00023136"/>
    </source>
</evidence>
<feature type="transmembrane region" description="Helical" evidence="5">
    <location>
        <begin position="330"/>
        <end position="349"/>
    </location>
</feature>
<comment type="subcellular location">
    <subcellularLocation>
        <location evidence="1">Membrane</location>
        <topology evidence="1">Multi-pass membrane protein</topology>
    </subcellularLocation>
</comment>
<organism evidence="7 9">
    <name type="scientific">Ferrovum myxofaciens</name>
    <dbReference type="NCBI Taxonomy" id="416213"/>
    <lineage>
        <taxon>Bacteria</taxon>
        <taxon>Pseudomonadati</taxon>
        <taxon>Pseudomonadota</taxon>
        <taxon>Betaproteobacteria</taxon>
        <taxon>Ferrovales</taxon>
        <taxon>Ferrovaceae</taxon>
        <taxon>Ferrovum</taxon>
    </lineage>
</organism>